<evidence type="ECO:0000313" key="3">
    <source>
        <dbReference type="Proteomes" id="UP000886998"/>
    </source>
</evidence>
<feature type="region of interest" description="Disordered" evidence="1">
    <location>
        <begin position="106"/>
        <end position="128"/>
    </location>
</feature>
<proteinExistence type="predicted"/>
<keyword evidence="3" id="KW-1185">Reference proteome</keyword>
<dbReference type="EMBL" id="BMAV01025811">
    <property type="protein sequence ID" value="GFS44908.1"/>
    <property type="molecule type" value="Genomic_DNA"/>
</dbReference>
<dbReference type="AlphaFoldDB" id="A0A8X6MCV0"/>
<organism evidence="2 3">
    <name type="scientific">Trichonephila inaurata madagascariensis</name>
    <dbReference type="NCBI Taxonomy" id="2747483"/>
    <lineage>
        <taxon>Eukaryota</taxon>
        <taxon>Metazoa</taxon>
        <taxon>Ecdysozoa</taxon>
        <taxon>Arthropoda</taxon>
        <taxon>Chelicerata</taxon>
        <taxon>Arachnida</taxon>
        <taxon>Araneae</taxon>
        <taxon>Araneomorphae</taxon>
        <taxon>Entelegynae</taxon>
        <taxon>Araneoidea</taxon>
        <taxon>Nephilidae</taxon>
        <taxon>Trichonephila</taxon>
        <taxon>Trichonephila inaurata</taxon>
    </lineage>
</organism>
<sequence length="187" mass="21084">MGHFPKEENIKMEKDSIHRPVFPPSTPSPFFRFPGSALFRFAPVRFQANANSATPARNENCQPPCFLYPSQRSPPILSPKIFPTSFRHKVIFLWPSSTFFGPQDPGETQFHHPSQHSGPENFEPVNSLHLGSPKTYQNIWGSNTSSAKAQKNLLVHHFKPTGSKTNWKYTKGHLTAGPKTFQINRGS</sequence>
<comment type="caution">
    <text evidence="2">The sequence shown here is derived from an EMBL/GenBank/DDBJ whole genome shotgun (WGS) entry which is preliminary data.</text>
</comment>
<reference evidence="2" key="1">
    <citation type="submission" date="2020-08" db="EMBL/GenBank/DDBJ databases">
        <title>Multicomponent nature underlies the extraordinary mechanical properties of spider dragline silk.</title>
        <authorList>
            <person name="Kono N."/>
            <person name="Nakamura H."/>
            <person name="Mori M."/>
            <person name="Yoshida Y."/>
            <person name="Ohtoshi R."/>
            <person name="Malay A.D."/>
            <person name="Moran D.A.P."/>
            <person name="Tomita M."/>
            <person name="Numata K."/>
            <person name="Arakawa K."/>
        </authorList>
    </citation>
    <scope>NUCLEOTIDE SEQUENCE</scope>
</reference>
<dbReference type="Proteomes" id="UP000886998">
    <property type="component" value="Unassembled WGS sequence"/>
</dbReference>
<evidence type="ECO:0000313" key="2">
    <source>
        <dbReference type="EMBL" id="GFS44908.1"/>
    </source>
</evidence>
<gene>
    <name evidence="2" type="ORF">TNIN_485631</name>
</gene>
<protein>
    <submittedName>
        <fullName evidence="2">Uncharacterized protein</fullName>
    </submittedName>
</protein>
<name>A0A8X6MCV0_9ARAC</name>
<evidence type="ECO:0000256" key="1">
    <source>
        <dbReference type="SAM" id="MobiDB-lite"/>
    </source>
</evidence>
<accession>A0A8X6MCV0</accession>